<dbReference type="PANTHER" id="PTHR30055">
    <property type="entry name" value="HTH-TYPE TRANSCRIPTIONAL REGULATOR RUTR"/>
    <property type="match status" value="1"/>
</dbReference>
<dbReference type="Gene3D" id="1.10.357.10">
    <property type="entry name" value="Tetracycline Repressor, domain 2"/>
    <property type="match status" value="1"/>
</dbReference>
<organism evidence="4 5">
    <name type="scientific">Candidatus Corynebacterium avicola</name>
    <dbReference type="NCBI Taxonomy" id="2838527"/>
    <lineage>
        <taxon>Bacteria</taxon>
        <taxon>Bacillati</taxon>
        <taxon>Actinomycetota</taxon>
        <taxon>Actinomycetes</taxon>
        <taxon>Mycobacteriales</taxon>
        <taxon>Corynebacteriaceae</taxon>
        <taxon>Corynebacterium</taxon>
    </lineage>
</organism>
<dbReference type="AlphaFoldDB" id="A0A9D1RSA7"/>
<dbReference type="InterPro" id="IPR001647">
    <property type="entry name" value="HTH_TetR"/>
</dbReference>
<reference evidence="4" key="2">
    <citation type="submission" date="2021-04" db="EMBL/GenBank/DDBJ databases">
        <authorList>
            <person name="Gilroy R."/>
        </authorList>
    </citation>
    <scope>NUCLEOTIDE SEQUENCE</scope>
    <source>
        <strain evidence="4">CHK32-1732</strain>
    </source>
</reference>
<dbReference type="PANTHER" id="PTHR30055:SF235">
    <property type="entry name" value="TRANSCRIPTIONAL REGULATORY PROTEIN"/>
    <property type="match status" value="1"/>
</dbReference>
<dbReference type="GO" id="GO:0000976">
    <property type="term" value="F:transcription cis-regulatory region binding"/>
    <property type="evidence" value="ECO:0007669"/>
    <property type="project" value="TreeGrafter"/>
</dbReference>
<dbReference type="EMBL" id="DXGC01000077">
    <property type="protein sequence ID" value="HIW91811.1"/>
    <property type="molecule type" value="Genomic_DNA"/>
</dbReference>
<comment type="caution">
    <text evidence="4">The sequence shown here is derived from an EMBL/GenBank/DDBJ whole genome shotgun (WGS) entry which is preliminary data.</text>
</comment>
<reference evidence="4" key="1">
    <citation type="journal article" date="2021" name="PeerJ">
        <title>Extensive microbial diversity within the chicken gut microbiome revealed by metagenomics and culture.</title>
        <authorList>
            <person name="Gilroy R."/>
            <person name="Ravi A."/>
            <person name="Getino M."/>
            <person name="Pursley I."/>
            <person name="Horton D.L."/>
            <person name="Alikhan N.F."/>
            <person name="Baker D."/>
            <person name="Gharbi K."/>
            <person name="Hall N."/>
            <person name="Watson M."/>
            <person name="Adriaenssens E.M."/>
            <person name="Foster-Nyarko E."/>
            <person name="Jarju S."/>
            <person name="Secka A."/>
            <person name="Antonio M."/>
            <person name="Oren A."/>
            <person name="Chaudhuri R.R."/>
            <person name="La Ragione R."/>
            <person name="Hildebrand F."/>
            <person name="Pallen M.J."/>
        </authorList>
    </citation>
    <scope>NUCLEOTIDE SEQUENCE</scope>
    <source>
        <strain evidence="4">CHK32-1732</strain>
    </source>
</reference>
<feature type="DNA-binding region" description="H-T-H motif" evidence="2">
    <location>
        <begin position="30"/>
        <end position="49"/>
    </location>
</feature>
<dbReference type="PROSITE" id="PS50977">
    <property type="entry name" value="HTH_TETR_2"/>
    <property type="match status" value="1"/>
</dbReference>
<evidence type="ECO:0000313" key="5">
    <source>
        <dbReference type="Proteomes" id="UP000824190"/>
    </source>
</evidence>
<sequence length="197" mass="20885">MRTTTGSSRRDDILDAVDRLLGVGGVHAVTMRKVAAEAGVSLRLVQYYGTNKDTLLTAALDRATERSVDRWRCSRATDAEDASPSLRAVIEGYFDSSLPVDEETRALHRVGVSMELMAVTGMEPAASAYQRHLDATASEFTAACLTAVPELGEEVAGRIVDTAMALGHGLGSLLMSGRISEDAARSTVADMVADLPG</sequence>
<keyword evidence="1 2" id="KW-0238">DNA-binding</keyword>
<feature type="domain" description="HTH tetR-type" evidence="3">
    <location>
        <begin position="7"/>
        <end position="67"/>
    </location>
</feature>
<dbReference type="InterPro" id="IPR050109">
    <property type="entry name" value="HTH-type_TetR-like_transc_reg"/>
</dbReference>
<evidence type="ECO:0000259" key="3">
    <source>
        <dbReference type="PROSITE" id="PS50977"/>
    </source>
</evidence>
<accession>A0A9D1RSA7</accession>
<dbReference type="InterPro" id="IPR009057">
    <property type="entry name" value="Homeodomain-like_sf"/>
</dbReference>
<dbReference type="GO" id="GO:0003700">
    <property type="term" value="F:DNA-binding transcription factor activity"/>
    <property type="evidence" value="ECO:0007669"/>
    <property type="project" value="TreeGrafter"/>
</dbReference>
<gene>
    <name evidence="4" type="ORF">H9870_09155</name>
</gene>
<dbReference type="Pfam" id="PF00440">
    <property type="entry name" value="TetR_N"/>
    <property type="match status" value="1"/>
</dbReference>
<dbReference type="SUPFAM" id="SSF46689">
    <property type="entry name" value="Homeodomain-like"/>
    <property type="match status" value="1"/>
</dbReference>
<proteinExistence type="predicted"/>
<evidence type="ECO:0000313" key="4">
    <source>
        <dbReference type="EMBL" id="HIW91811.1"/>
    </source>
</evidence>
<evidence type="ECO:0000256" key="1">
    <source>
        <dbReference type="ARBA" id="ARBA00023125"/>
    </source>
</evidence>
<protein>
    <submittedName>
        <fullName evidence="4">TetR family transcriptional regulator</fullName>
    </submittedName>
</protein>
<name>A0A9D1RSA7_9CORY</name>
<evidence type="ECO:0000256" key="2">
    <source>
        <dbReference type="PROSITE-ProRule" id="PRU00335"/>
    </source>
</evidence>
<dbReference type="Proteomes" id="UP000824190">
    <property type="component" value="Unassembled WGS sequence"/>
</dbReference>